<dbReference type="Gene3D" id="3.40.640.10">
    <property type="entry name" value="Type I PLP-dependent aspartate aminotransferase-like (Major domain)"/>
    <property type="match status" value="2"/>
</dbReference>
<reference evidence="7" key="1">
    <citation type="submission" date="2022-01" db="EMBL/GenBank/DDBJ databases">
        <authorList>
            <person name="Braso-Vives M."/>
        </authorList>
    </citation>
    <scope>NUCLEOTIDE SEQUENCE</scope>
</reference>
<feature type="chain" id="PRO_5035441649" evidence="6">
    <location>
        <begin position="19"/>
        <end position="613"/>
    </location>
</feature>
<dbReference type="EMBL" id="OV696691">
    <property type="protein sequence ID" value="CAH1268568.1"/>
    <property type="molecule type" value="Genomic_DNA"/>
</dbReference>
<dbReference type="AlphaFoldDB" id="A0A8K0A482"/>
<keyword evidence="6" id="KW-0732">Signal</keyword>
<dbReference type="InterPro" id="IPR010977">
    <property type="entry name" value="Aromatic_deC"/>
</dbReference>
<evidence type="ECO:0000256" key="4">
    <source>
        <dbReference type="ARBA" id="ARBA00023239"/>
    </source>
</evidence>
<feature type="modified residue" description="N6-(pyridoxal phosphate)lysine" evidence="5">
    <location>
        <position position="433"/>
    </location>
</feature>
<sequence>MVIFLVANLLFNFRHGLAKLQKTLPEDIYLFISPSLRYVLKSNHQTGKISRLTSSSHKFEFRRNISGPPAEWKNLRQLLSLQVSMSSAEKSDLSSEDALLRKLAELQLVSARLDVPADLREDWARKAQRRASDYLTSLPGSKVITAGDETELEEAVGAVLPITEEPVSFDAALDSFCTSVGDHMLMREGHPGYFAYVPGNSLYPSAIGDFLAAAFNPYALVNYACPAAVQMQHSLIRWVARLFGYPETCAGNLTSGGTVGNLIAMATARDAKKLQAKDYHRCVVYLSELTHDGIGKVLHTIGMGESVIRKVPVTERFGMDPEKLADAIEKDVKEGLIPFAIAATTGTTDVGSVDPIADLADEGLIPFAIAATTGTTDVGSVDPIAELADVAERHGVWLHVDACYGGFFVLCDSVKHLFKGVERADSFTCDPHKGLFVPFGTGLVLVRNWKQLLASNRRTPVSTLQDRTSFSRHLNPEDLTFEQSTHFRAVRVWLPLQVFGVGTFRAALQEKLYLSQYLYHQLKAVPGLFVLEPQLSIVLFRFEDVPEQHGCDVTEFNMRLLGQVCRDGRVFIASTTVQGKIYLRACVLAFRTHREHVDTLVSALRNGLKQLLE</sequence>
<keyword evidence="2" id="KW-0210">Decarboxylase</keyword>
<keyword evidence="3 5" id="KW-0663">Pyridoxal phosphate</keyword>
<dbReference type="GO" id="GO:0042423">
    <property type="term" value="P:catecholamine biosynthetic process"/>
    <property type="evidence" value="ECO:0007669"/>
    <property type="project" value="UniProtKB-KW"/>
</dbReference>
<gene>
    <name evidence="7" type="primary">HDC</name>
    <name evidence="7" type="ORF">BLAG_LOCUS21468</name>
</gene>
<evidence type="ECO:0000313" key="8">
    <source>
        <dbReference type="Proteomes" id="UP000838412"/>
    </source>
</evidence>
<evidence type="ECO:0000256" key="3">
    <source>
        <dbReference type="ARBA" id="ARBA00022898"/>
    </source>
</evidence>
<evidence type="ECO:0000313" key="7">
    <source>
        <dbReference type="EMBL" id="CAH1268568.1"/>
    </source>
</evidence>
<evidence type="ECO:0000256" key="1">
    <source>
        <dbReference type="ARBA" id="ARBA00001933"/>
    </source>
</evidence>
<evidence type="ECO:0000256" key="2">
    <source>
        <dbReference type="ARBA" id="ARBA00022793"/>
    </source>
</evidence>
<dbReference type="Gene3D" id="3.90.1150.170">
    <property type="match status" value="2"/>
</dbReference>
<evidence type="ECO:0000256" key="5">
    <source>
        <dbReference type="PIRSR" id="PIRSR602129-50"/>
    </source>
</evidence>
<accession>A0A8K0A482</accession>
<dbReference type="PANTHER" id="PTHR11999:SF70">
    <property type="entry name" value="MIP05841P"/>
    <property type="match status" value="1"/>
</dbReference>
<dbReference type="Pfam" id="PF00282">
    <property type="entry name" value="Pyridoxal_deC"/>
    <property type="match status" value="1"/>
</dbReference>
<dbReference type="InterPro" id="IPR015424">
    <property type="entry name" value="PyrdxlP-dep_Trfase"/>
</dbReference>
<dbReference type="GO" id="GO:0006520">
    <property type="term" value="P:amino acid metabolic process"/>
    <property type="evidence" value="ECO:0007669"/>
    <property type="project" value="InterPro"/>
</dbReference>
<protein>
    <submittedName>
        <fullName evidence="7">HDC protein</fullName>
    </submittedName>
</protein>
<dbReference type="PANTHER" id="PTHR11999">
    <property type="entry name" value="GROUP II PYRIDOXAL-5-PHOSPHATE DECARBOXYLASE"/>
    <property type="match status" value="1"/>
</dbReference>
<proteinExistence type="predicted"/>
<dbReference type="GO" id="GO:0005737">
    <property type="term" value="C:cytoplasm"/>
    <property type="evidence" value="ECO:0007669"/>
    <property type="project" value="TreeGrafter"/>
</dbReference>
<dbReference type="SUPFAM" id="SSF53383">
    <property type="entry name" value="PLP-dependent transferases"/>
    <property type="match status" value="2"/>
</dbReference>
<dbReference type="GO" id="GO:0016831">
    <property type="term" value="F:carboxy-lyase activity"/>
    <property type="evidence" value="ECO:0007669"/>
    <property type="project" value="UniProtKB-KW"/>
</dbReference>
<dbReference type="GO" id="GO:0019752">
    <property type="term" value="P:carboxylic acid metabolic process"/>
    <property type="evidence" value="ECO:0007669"/>
    <property type="project" value="InterPro"/>
</dbReference>
<dbReference type="InterPro" id="IPR002129">
    <property type="entry name" value="PyrdxlP-dep_de-COase"/>
</dbReference>
<comment type="cofactor">
    <cofactor evidence="1 5">
        <name>pyridoxal 5'-phosphate</name>
        <dbReference type="ChEBI" id="CHEBI:597326"/>
    </cofactor>
</comment>
<organism evidence="7 8">
    <name type="scientific">Branchiostoma lanceolatum</name>
    <name type="common">Common lancelet</name>
    <name type="synonym">Amphioxus lanceolatum</name>
    <dbReference type="NCBI Taxonomy" id="7740"/>
    <lineage>
        <taxon>Eukaryota</taxon>
        <taxon>Metazoa</taxon>
        <taxon>Chordata</taxon>
        <taxon>Cephalochordata</taxon>
        <taxon>Leptocardii</taxon>
        <taxon>Amphioxiformes</taxon>
        <taxon>Branchiostomatidae</taxon>
        <taxon>Branchiostoma</taxon>
    </lineage>
</organism>
<name>A0A8K0A482_BRALA</name>
<dbReference type="Proteomes" id="UP000838412">
    <property type="component" value="Chromosome 6"/>
</dbReference>
<keyword evidence="8" id="KW-1185">Reference proteome</keyword>
<dbReference type="GO" id="GO:0030170">
    <property type="term" value="F:pyridoxal phosphate binding"/>
    <property type="evidence" value="ECO:0007669"/>
    <property type="project" value="InterPro"/>
</dbReference>
<evidence type="ECO:0000256" key="6">
    <source>
        <dbReference type="SAM" id="SignalP"/>
    </source>
</evidence>
<keyword evidence="4" id="KW-0456">Lyase</keyword>
<feature type="signal peptide" evidence="6">
    <location>
        <begin position="1"/>
        <end position="18"/>
    </location>
</feature>
<dbReference type="PRINTS" id="PR00800">
    <property type="entry name" value="YHDCRBOXLASE"/>
</dbReference>
<dbReference type="InterPro" id="IPR015421">
    <property type="entry name" value="PyrdxlP-dep_Trfase_major"/>
</dbReference>
<dbReference type="OrthoDB" id="2161780at2759"/>